<sequence>MKYLPSFIFGIILTVLLLYVFHFSAVYSPILDFITSTPDLDEHSFIWIFLMVHDSLLALVFSALILFLYRHFLPKLPFNWLAILLMQIPLTFFMFRSSAVSLNFDTVYNAATSIASLVYYISVLVVFSVTVTYNKQINQDK</sequence>
<dbReference type="OrthoDB" id="6272264at2"/>
<gene>
    <name evidence="2" type="ORF">ND2E_3873</name>
</gene>
<accession>A0A099KFK7</accession>
<dbReference type="Proteomes" id="UP000029843">
    <property type="component" value="Unassembled WGS sequence"/>
</dbReference>
<keyword evidence="1" id="KW-1133">Transmembrane helix</keyword>
<keyword evidence="1" id="KW-0812">Transmembrane</keyword>
<dbReference type="RefSeq" id="WP_052056779.1">
    <property type="nucleotide sequence ID" value="NZ_JQED01000043.1"/>
</dbReference>
<comment type="caution">
    <text evidence="2">The sequence shown here is derived from an EMBL/GenBank/DDBJ whole genome shotgun (WGS) entry which is preliminary data.</text>
</comment>
<keyword evidence="1" id="KW-0472">Membrane</keyword>
<evidence type="ECO:0000313" key="2">
    <source>
        <dbReference type="EMBL" id="KGJ88792.1"/>
    </source>
</evidence>
<dbReference type="PATRIC" id="fig|28229.4.peg.3210"/>
<protein>
    <submittedName>
        <fullName evidence="2">Uncharacterized protein</fullName>
    </submittedName>
</protein>
<feature type="transmembrane region" description="Helical" evidence="1">
    <location>
        <begin position="107"/>
        <end position="133"/>
    </location>
</feature>
<dbReference type="EMBL" id="JQED01000043">
    <property type="protein sequence ID" value="KGJ88792.1"/>
    <property type="molecule type" value="Genomic_DNA"/>
</dbReference>
<feature type="transmembrane region" description="Helical" evidence="1">
    <location>
        <begin position="7"/>
        <end position="25"/>
    </location>
</feature>
<reference evidence="2 3" key="1">
    <citation type="submission" date="2014-08" db="EMBL/GenBank/DDBJ databases">
        <title>Genomic and Phenotypic Diversity of Colwellia psychrerythraea strains from Disparate Marine Basins.</title>
        <authorList>
            <person name="Techtmann S.M."/>
            <person name="Stelling S.C."/>
            <person name="Utturkar S.M."/>
            <person name="Alshibli N."/>
            <person name="Harris A."/>
            <person name="Brown S.D."/>
            <person name="Hazen T.C."/>
        </authorList>
    </citation>
    <scope>NUCLEOTIDE SEQUENCE [LARGE SCALE GENOMIC DNA]</scope>
    <source>
        <strain evidence="2 3">ND2E</strain>
    </source>
</reference>
<name>A0A099KFK7_COLPS</name>
<feature type="transmembrane region" description="Helical" evidence="1">
    <location>
        <begin position="45"/>
        <end position="69"/>
    </location>
</feature>
<proteinExistence type="predicted"/>
<feature type="transmembrane region" description="Helical" evidence="1">
    <location>
        <begin position="76"/>
        <end position="95"/>
    </location>
</feature>
<evidence type="ECO:0000256" key="1">
    <source>
        <dbReference type="SAM" id="Phobius"/>
    </source>
</evidence>
<organism evidence="2 3">
    <name type="scientific">Colwellia psychrerythraea</name>
    <name type="common">Vibrio psychroerythus</name>
    <dbReference type="NCBI Taxonomy" id="28229"/>
    <lineage>
        <taxon>Bacteria</taxon>
        <taxon>Pseudomonadati</taxon>
        <taxon>Pseudomonadota</taxon>
        <taxon>Gammaproteobacteria</taxon>
        <taxon>Alteromonadales</taxon>
        <taxon>Colwelliaceae</taxon>
        <taxon>Colwellia</taxon>
    </lineage>
</organism>
<dbReference type="AlphaFoldDB" id="A0A099KFK7"/>
<evidence type="ECO:0000313" key="3">
    <source>
        <dbReference type="Proteomes" id="UP000029843"/>
    </source>
</evidence>